<feature type="domain" description="DUF202" evidence="6">
    <location>
        <begin position="55"/>
        <end position="113"/>
    </location>
</feature>
<proteinExistence type="predicted"/>
<keyword evidence="2 5" id="KW-0812">Transmembrane</keyword>
<keyword evidence="4 5" id="KW-0472">Membrane</keyword>
<feature type="transmembrane region" description="Helical" evidence="5">
    <location>
        <begin position="134"/>
        <end position="151"/>
    </location>
</feature>
<dbReference type="Pfam" id="PF02656">
    <property type="entry name" value="DUF202"/>
    <property type="match status" value="1"/>
</dbReference>
<comment type="caution">
    <text evidence="7">The sequence shown here is derived from an EMBL/GenBank/DDBJ whole genome shotgun (WGS) entry which is preliminary data.</text>
</comment>
<evidence type="ECO:0000256" key="4">
    <source>
        <dbReference type="ARBA" id="ARBA00023136"/>
    </source>
</evidence>
<comment type="subcellular location">
    <subcellularLocation>
        <location evidence="1">Endomembrane system</location>
        <topology evidence="1">Multi-pass membrane protein</topology>
    </subcellularLocation>
</comment>
<evidence type="ECO:0000259" key="6">
    <source>
        <dbReference type="Pfam" id="PF02656"/>
    </source>
</evidence>
<dbReference type="EMBL" id="CAJNJA010030787">
    <property type="protein sequence ID" value="CAE7648584.1"/>
    <property type="molecule type" value="Genomic_DNA"/>
</dbReference>
<organism evidence="7 8">
    <name type="scientific">Symbiodinium necroappetens</name>
    <dbReference type="NCBI Taxonomy" id="1628268"/>
    <lineage>
        <taxon>Eukaryota</taxon>
        <taxon>Sar</taxon>
        <taxon>Alveolata</taxon>
        <taxon>Dinophyceae</taxon>
        <taxon>Suessiales</taxon>
        <taxon>Symbiodiniaceae</taxon>
        <taxon>Symbiodinium</taxon>
    </lineage>
</organism>
<keyword evidence="3 5" id="KW-1133">Transmembrane helix</keyword>
<evidence type="ECO:0000313" key="7">
    <source>
        <dbReference type="EMBL" id="CAE7648584.1"/>
    </source>
</evidence>
<dbReference type="InterPro" id="IPR003807">
    <property type="entry name" value="DUF202"/>
</dbReference>
<gene>
    <name evidence="7" type="primary">VTC4</name>
    <name evidence="7" type="ORF">SNEC2469_LOCUS18330</name>
</gene>
<name>A0A812VYP8_9DINO</name>
<keyword evidence="8" id="KW-1185">Reference proteome</keyword>
<protein>
    <submittedName>
        <fullName evidence="7">VTC4 protein</fullName>
    </submittedName>
</protein>
<accession>A0A812VYP8</accession>
<dbReference type="AlphaFoldDB" id="A0A812VYP8"/>
<evidence type="ECO:0000313" key="8">
    <source>
        <dbReference type="Proteomes" id="UP000601435"/>
    </source>
</evidence>
<dbReference type="Proteomes" id="UP000601435">
    <property type="component" value="Unassembled WGS sequence"/>
</dbReference>
<sequence length="200" mass="22533">MKVKAVQGSKERIQMIQGSSFTELDLQVPAVEKVVAPHGEGHFLKDMENLDPKAVFANERTLLHYAEKGMYVAAVAVVAMNHNSRDIKIFGLVLSALTAAYYLWILVAYFQRLSEITGRSKVVKNREARLDWEAGPWLAAGMVLVVLVYTLSKARKGPFCVASCIFWPERPGREPPRTTTSKRLRRGFRCRHGRRMGTLS</sequence>
<evidence type="ECO:0000256" key="1">
    <source>
        <dbReference type="ARBA" id="ARBA00004127"/>
    </source>
</evidence>
<evidence type="ECO:0000256" key="5">
    <source>
        <dbReference type="SAM" id="Phobius"/>
    </source>
</evidence>
<feature type="transmembrane region" description="Helical" evidence="5">
    <location>
        <begin position="89"/>
        <end position="110"/>
    </location>
</feature>
<evidence type="ECO:0000256" key="3">
    <source>
        <dbReference type="ARBA" id="ARBA00022989"/>
    </source>
</evidence>
<dbReference type="GO" id="GO:0012505">
    <property type="term" value="C:endomembrane system"/>
    <property type="evidence" value="ECO:0007669"/>
    <property type="project" value="UniProtKB-SubCell"/>
</dbReference>
<evidence type="ECO:0000256" key="2">
    <source>
        <dbReference type="ARBA" id="ARBA00022692"/>
    </source>
</evidence>
<reference evidence="7" key="1">
    <citation type="submission" date="2021-02" db="EMBL/GenBank/DDBJ databases">
        <authorList>
            <person name="Dougan E. K."/>
            <person name="Rhodes N."/>
            <person name="Thang M."/>
            <person name="Chan C."/>
        </authorList>
    </citation>
    <scope>NUCLEOTIDE SEQUENCE</scope>
</reference>